<feature type="transmembrane region" description="Helical" evidence="2">
    <location>
        <begin position="25"/>
        <end position="45"/>
    </location>
</feature>
<feature type="compositionally biased region" description="Low complexity" evidence="1">
    <location>
        <begin position="445"/>
        <end position="457"/>
    </location>
</feature>
<feature type="region of interest" description="Disordered" evidence="1">
    <location>
        <begin position="445"/>
        <end position="472"/>
    </location>
</feature>
<accession>A0A1F5WNA5</accession>
<reference evidence="3 4" key="1">
    <citation type="journal article" date="2016" name="Nat. Commun.">
        <title>Thousands of microbial genomes shed light on interconnected biogeochemical processes in an aquifer system.</title>
        <authorList>
            <person name="Anantharaman K."/>
            <person name="Brown C.T."/>
            <person name="Hug L.A."/>
            <person name="Sharon I."/>
            <person name="Castelle C.J."/>
            <person name="Probst A.J."/>
            <person name="Thomas B.C."/>
            <person name="Singh A."/>
            <person name="Wilkins M.J."/>
            <person name="Karaoz U."/>
            <person name="Brodie E.L."/>
            <person name="Williams K.H."/>
            <person name="Hubbard S.S."/>
            <person name="Banfield J.F."/>
        </authorList>
    </citation>
    <scope>NUCLEOTIDE SEQUENCE [LARGE SCALE GENOMIC DNA]</scope>
</reference>
<keyword evidence="2" id="KW-0812">Transmembrane</keyword>
<gene>
    <name evidence="3" type="ORF">A3F23_00050</name>
</gene>
<comment type="caution">
    <text evidence="3">The sequence shown here is derived from an EMBL/GenBank/DDBJ whole genome shotgun (WGS) entry which is preliminary data.</text>
</comment>
<proteinExistence type="predicted"/>
<dbReference type="Proteomes" id="UP000177723">
    <property type="component" value="Unassembled WGS sequence"/>
</dbReference>
<feature type="compositionally biased region" description="Acidic residues" evidence="1">
    <location>
        <begin position="331"/>
        <end position="343"/>
    </location>
</feature>
<evidence type="ECO:0000256" key="2">
    <source>
        <dbReference type="SAM" id="Phobius"/>
    </source>
</evidence>
<keyword evidence="2" id="KW-1133">Transmembrane helix</keyword>
<dbReference type="EMBL" id="MFHT01000032">
    <property type="protein sequence ID" value="OGF77169.1"/>
    <property type="molecule type" value="Genomic_DNA"/>
</dbReference>
<feature type="compositionally biased region" description="Pro residues" evidence="1">
    <location>
        <begin position="458"/>
        <end position="472"/>
    </location>
</feature>
<evidence type="ECO:0000313" key="3">
    <source>
        <dbReference type="EMBL" id="OGF77169.1"/>
    </source>
</evidence>
<dbReference type="AlphaFoldDB" id="A0A1F5WNA5"/>
<sequence>MKIIDVKPRVAQILTSKKRTWSKKLWIGLLSVVLLSGVGTTVSFFTDLEFSPGNIFAAVLLDFDLEGTPWLPASDAADLDPGDEISRNVDVVDDDSTEFSYKVKPEMTGGDAPFCGALNVRANLEGSEVYSGNLLAFESSPVQFGSAGDNWTFSVTVPSAFGSSTCVFDFVFQAWQSTPFIFPGGFWDVERIGNVISTQEVCREFEIRSRGYWKNHEEDWILPQTVGVILISTPEEAEDMLNAHADMTDKLERELLALKFNASSTPGIASSLVPDEDIIISELIAEADALLIADFPDPDPVPNQQLKDMKDRVEKVNNAKKVSPCENPPPPDDDCDDEDDEDDRDHHGHEGYGGSTSLTAGGGGDHGDGDDDHDGDSCRCENRLRVTRVEAGGTVMIMTGDACAEAEVENVVNTSVTEISGGGEGNVIVENNNNAVVENEINVEANTGGNSAESLESPPAPEAPPDEPSPVD</sequence>
<keyword evidence="2" id="KW-0472">Membrane</keyword>
<evidence type="ECO:0000256" key="1">
    <source>
        <dbReference type="SAM" id="MobiDB-lite"/>
    </source>
</evidence>
<protein>
    <submittedName>
        <fullName evidence="3">Uncharacterized protein</fullName>
    </submittedName>
</protein>
<feature type="region of interest" description="Disordered" evidence="1">
    <location>
        <begin position="317"/>
        <end position="378"/>
    </location>
</feature>
<name>A0A1F5WNA5_9BACT</name>
<evidence type="ECO:0000313" key="4">
    <source>
        <dbReference type="Proteomes" id="UP000177723"/>
    </source>
</evidence>
<organism evidence="3 4">
    <name type="scientific">Candidatus Giovannonibacteria bacterium RIFCSPHIGHO2_12_FULL_43_15</name>
    <dbReference type="NCBI Taxonomy" id="1798341"/>
    <lineage>
        <taxon>Bacteria</taxon>
        <taxon>Candidatus Giovannoniibacteriota</taxon>
    </lineage>
</organism>